<dbReference type="SUPFAM" id="SSF53850">
    <property type="entry name" value="Periplasmic binding protein-like II"/>
    <property type="match status" value="1"/>
</dbReference>
<dbReference type="InterPro" id="IPR007210">
    <property type="entry name" value="ABC_Gly_betaine_transp_sub-bd"/>
</dbReference>
<reference evidence="2 3" key="1">
    <citation type="submission" date="2024-09" db="EMBL/GenBank/DDBJ databases">
        <authorList>
            <person name="Sun Q."/>
            <person name="Mori K."/>
        </authorList>
    </citation>
    <scope>NUCLEOTIDE SEQUENCE [LARGE SCALE GENOMIC DNA]</scope>
    <source>
        <strain evidence="2 3">NCAIM B.02529</strain>
    </source>
</reference>
<dbReference type="RefSeq" id="WP_377346692.1">
    <property type="nucleotide sequence ID" value="NZ_JBHLTP010000005.1"/>
</dbReference>
<dbReference type="Pfam" id="PF04069">
    <property type="entry name" value="OpuAC"/>
    <property type="match status" value="1"/>
</dbReference>
<dbReference type="PROSITE" id="PS51257">
    <property type="entry name" value="PROKAR_LIPOPROTEIN"/>
    <property type="match status" value="1"/>
</dbReference>
<sequence length="304" mass="34130">MFTRTIRLLITYTLLFTILSGCALPGLSGPPAKTIKIGTFDFAESSIMGRMVKQMVERNTDLSVEMVDGLGSAIVQHKAMKSGDIDISATRYTGSELAGTLGMELVTDPQKAMNIVQTEFKEQFDQVWFDSYGFANSYAFTVTEELAKDKGLETVSDLESVASSLKLGVDSDWMKRPGIGYEAFKETYEFDFQKAYPMQVGLVYQAVDNGKMDVVLAYTTDGRLEAFNLTPLEDDKNFFPPYDASPVVRQETVEEHPEIKEVLQKLSGQISTEEMRKMNYQADVNMKEPSVVAKEFLEKNNYFE</sequence>
<dbReference type="Gene3D" id="3.40.190.120">
    <property type="entry name" value="Osmoprotection protein (prox), domain 2"/>
    <property type="match status" value="1"/>
</dbReference>
<dbReference type="Proteomes" id="UP001589836">
    <property type="component" value="Unassembled WGS sequence"/>
</dbReference>
<gene>
    <name evidence="2" type="ORF">ACFFGV_08550</name>
</gene>
<organism evidence="2 3">
    <name type="scientific">Pontibacillus salicampi</name>
    <dbReference type="NCBI Taxonomy" id="1449801"/>
    <lineage>
        <taxon>Bacteria</taxon>
        <taxon>Bacillati</taxon>
        <taxon>Bacillota</taxon>
        <taxon>Bacilli</taxon>
        <taxon>Bacillales</taxon>
        <taxon>Bacillaceae</taxon>
        <taxon>Pontibacillus</taxon>
    </lineage>
</organism>
<dbReference type="Gene3D" id="3.40.190.10">
    <property type="entry name" value="Periplasmic binding protein-like II"/>
    <property type="match status" value="1"/>
</dbReference>
<dbReference type="EMBL" id="JBHLTP010000005">
    <property type="protein sequence ID" value="MFC0523634.1"/>
    <property type="molecule type" value="Genomic_DNA"/>
</dbReference>
<evidence type="ECO:0000313" key="3">
    <source>
        <dbReference type="Proteomes" id="UP001589836"/>
    </source>
</evidence>
<protein>
    <submittedName>
        <fullName evidence="2">Osmoprotectant ABC transporter substrate-binding protein</fullName>
    </submittedName>
</protein>
<dbReference type="CDD" id="cd13608">
    <property type="entry name" value="PBP2_OpuCC_like"/>
    <property type="match status" value="1"/>
</dbReference>
<comment type="caution">
    <text evidence="2">The sequence shown here is derived from an EMBL/GenBank/DDBJ whole genome shotgun (WGS) entry which is preliminary data.</text>
</comment>
<accession>A0ABV6LMX1</accession>
<proteinExistence type="predicted"/>
<name>A0ABV6LMX1_9BACI</name>
<evidence type="ECO:0000313" key="2">
    <source>
        <dbReference type="EMBL" id="MFC0523634.1"/>
    </source>
</evidence>
<keyword evidence="3" id="KW-1185">Reference proteome</keyword>
<evidence type="ECO:0000259" key="1">
    <source>
        <dbReference type="Pfam" id="PF04069"/>
    </source>
</evidence>
<feature type="domain" description="ABC-type glycine betaine transport system substrate-binding" evidence="1">
    <location>
        <begin position="33"/>
        <end position="299"/>
    </location>
</feature>